<evidence type="ECO:0000313" key="2">
    <source>
        <dbReference type="Proteomes" id="UP000604825"/>
    </source>
</evidence>
<dbReference type="EMBL" id="CAJGYO010000018">
    <property type="protein sequence ID" value="CAD6337344.1"/>
    <property type="molecule type" value="Genomic_DNA"/>
</dbReference>
<keyword evidence="2" id="KW-1185">Reference proteome</keyword>
<reference evidence="1" key="1">
    <citation type="submission" date="2020-10" db="EMBL/GenBank/DDBJ databases">
        <authorList>
            <person name="Han B."/>
            <person name="Lu T."/>
            <person name="Zhao Q."/>
            <person name="Huang X."/>
            <person name="Zhao Y."/>
        </authorList>
    </citation>
    <scope>NUCLEOTIDE SEQUENCE</scope>
</reference>
<organism evidence="1 2">
    <name type="scientific">Miscanthus lutarioriparius</name>
    <dbReference type="NCBI Taxonomy" id="422564"/>
    <lineage>
        <taxon>Eukaryota</taxon>
        <taxon>Viridiplantae</taxon>
        <taxon>Streptophyta</taxon>
        <taxon>Embryophyta</taxon>
        <taxon>Tracheophyta</taxon>
        <taxon>Spermatophyta</taxon>
        <taxon>Magnoliopsida</taxon>
        <taxon>Liliopsida</taxon>
        <taxon>Poales</taxon>
        <taxon>Poaceae</taxon>
        <taxon>PACMAD clade</taxon>
        <taxon>Panicoideae</taxon>
        <taxon>Andropogonodae</taxon>
        <taxon>Andropogoneae</taxon>
        <taxon>Saccharinae</taxon>
        <taxon>Miscanthus</taxon>
    </lineage>
</organism>
<protein>
    <submittedName>
        <fullName evidence="1">Uncharacterized protein</fullName>
    </submittedName>
</protein>
<proteinExistence type="predicted"/>
<evidence type="ECO:0000313" key="1">
    <source>
        <dbReference type="EMBL" id="CAD6337344.1"/>
    </source>
</evidence>
<comment type="caution">
    <text evidence="1">The sequence shown here is derived from an EMBL/GenBank/DDBJ whole genome shotgun (WGS) entry which is preliminary data.</text>
</comment>
<dbReference type="Proteomes" id="UP000604825">
    <property type="component" value="Unassembled WGS sequence"/>
</dbReference>
<gene>
    <name evidence="1" type="ORF">NCGR_LOCUS61442</name>
</gene>
<dbReference type="AlphaFoldDB" id="A0A811S8T7"/>
<sequence>MGRRRNAQRREGGAVEVEDVDDKWWRVVGFDGRARSSRPVPASDGRALHRELLGGRNTASKLMCREIGQLRGRMPPRPDVDFCTEKFRRFKLQVS</sequence>
<accession>A0A811S8T7</accession>
<name>A0A811S8T7_9POAL</name>